<dbReference type="RefSeq" id="WP_323574847.1">
    <property type="nucleotide sequence ID" value="NZ_JAYGJQ010000001.1"/>
</dbReference>
<dbReference type="EC" id="1.2.1.41" evidence="7"/>
<keyword evidence="7" id="KW-0963">Cytoplasm</keyword>
<sequence>MSVLDLAMNARDASLKLQGLSEEMRLTALAAISKALLSHADEILNENKKDLADAKINNLSSAMFDRLTLTEKNIHDLSAMCIEVANQKQVVGMIVESHTRPDGLLVQKQRIPIGVIGMIFESRPNVVVDGAALAIKSGNAIILKGGKEAQHSNRKLFEIIHNATASVLPMGSISLIETREDVAEILKLNKYIDLMVPRGGSALINYVKANATMPVVAHDKGLCHLYVHSDCNVDAIAIILNAKTQRPGVCNALETLILNENYPKNEEIFDALKAAAVELKYPATEEDYATEWLDKKISIKMVKTHLEAIEHIKKYSSHHTEAILATDPEVIEEFMNSLDASCIVINASTRFNDGGELGLGAELGISTSKLHAYGPMGAAEMTATRFIVTGNGHIRK</sequence>
<protein>
    <recommendedName>
        <fullName evidence="7">Gamma-glutamyl phosphate reductase</fullName>
        <shortName evidence="7">GPR</shortName>
        <ecNumber evidence="7">1.2.1.41</ecNumber>
    </recommendedName>
    <alternativeName>
        <fullName evidence="7">Glutamate-5-semialdehyde dehydrogenase</fullName>
    </alternativeName>
    <alternativeName>
        <fullName evidence="7">Glutamyl-gamma-semialdehyde dehydrogenase</fullName>
        <shortName evidence="7">GSA dehydrogenase</shortName>
    </alternativeName>
</protein>
<dbReference type="Gene3D" id="3.40.309.10">
    <property type="entry name" value="Aldehyde Dehydrogenase, Chain A, domain 2"/>
    <property type="match status" value="1"/>
</dbReference>
<dbReference type="GO" id="GO:0004350">
    <property type="term" value="F:glutamate-5-semialdehyde dehydrogenase activity"/>
    <property type="evidence" value="ECO:0007669"/>
    <property type="project" value="UniProtKB-EC"/>
</dbReference>
<dbReference type="HAMAP" id="MF_00412">
    <property type="entry name" value="ProA"/>
    <property type="match status" value="1"/>
</dbReference>
<keyword evidence="4 7" id="KW-0521">NADP</keyword>
<dbReference type="InterPro" id="IPR000965">
    <property type="entry name" value="GPR_dom"/>
</dbReference>
<reference evidence="9 10" key="1">
    <citation type="submission" date="2023-11" db="EMBL/GenBank/DDBJ databases">
        <title>A Novel Polar Bacteriovorax (B. antarcticus) Isolated from the Biocrust in Antarctica.</title>
        <authorList>
            <person name="Mun W."/>
            <person name="Choi S.Y."/>
            <person name="Mitchell R.J."/>
        </authorList>
    </citation>
    <scope>NUCLEOTIDE SEQUENCE [LARGE SCALE GENOMIC DNA]</scope>
    <source>
        <strain evidence="9 10">PP10</strain>
    </source>
</reference>
<dbReference type="NCBIfam" id="NF001221">
    <property type="entry name" value="PRK00197.1"/>
    <property type="match status" value="1"/>
</dbReference>
<comment type="catalytic activity">
    <reaction evidence="6 7">
        <text>L-glutamate 5-semialdehyde + phosphate + NADP(+) = L-glutamyl 5-phosphate + NADPH + H(+)</text>
        <dbReference type="Rhea" id="RHEA:19541"/>
        <dbReference type="ChEBI" id="CHEBI:15378"/>
        <dbReference type="ChEBI" id="CHEBI:43474"/>
        <dbReference type="ChEBI" id="CHEBI:57783"/>
        <dbReference type="ChEBI" id="CHEBI:58066"/>
        <dbReference type="ChEBI" id="CHEBI:58274"/>
        <dbReference type="ChEBI" id="CHEBI:58349"/>
        <dbReference type="EC" id="1.2.1.41"/>
    </reaction>
</comment>
<evidence type="ECO:0000259" key="8">
    <source>
        <dbReference type="Pfam" id="PF00171"/>
    </source>
</evidence>
<comment type="pathway">
    <text evidence="1 7">Amino-acid biosynthesis; L-proline biosynthesis; L-glutamate 5-semialdehyde from L-glutamate: step 2/2.</text>
</comment>
<evidence type="ECO:0000313" key="9">
    <source>
        <dbReference type="EMBL" id="MEA9355344.1"/>
    </source>
</evidence>
<evidence type="ECO:0000256" key="7">
    <source>
        <dbReference type="HAMAP-Rule" id="MF_00412"/>
    </source>
</evidence>
<dbReference type="EMBL" id="JAYGJQ010000001">
    <property type="protein sequence ID" value="MEA9355344.1"/>
    <property type="molecule type" value="Genomic_DNA"/>
</dbReference>
<dbReference type="NCBIfam" id="TIGR00407">
    <property type="entry name" value="proA"/>
    <property type="match status" value="1"/>
</dbReference>
<keyword evidence="10" id="KW-1185">Reference proteome</keyword>
<dbReference type="PIRSF" id="PIRSF000151">
    <property type="entry name" value="GPR"/>
    <property type="match status" value="1"/>
</dbReference>
<keyword evidence="2 7" id="KW-0028">Amino-acid biosynthesis</keyword>
<dbReference type="InterPro" id="IPR016162">
    <property type="entry name" value="Ald_DH_N"/>
</dbReference>
<evidence type="ECO:0000256" key="2">
    <source>
        <dbReference type="ARBA" id="ARBA00022605"/>
    </source>
</evidence>
<dbReference type="Pfam" id="PF00171">
    <property type="entry name" value="Aldedh"/>
    <property type="match status" value="1"/>
</dbReference>
<dbReference type="PANTHER" id="PTHR11063">
    <property type="entry name" value="GLUTAMATE SEMIALDEHYDE DEHYDROGENASE"/>
    <property type="match status" value="1"/>
</dbReference>
<gene>
    <name evidence="7" type="primary">proA</name>
    <name evidence="9" type="ORF">SHI21_03990</name>
</gene>
<comment type="similarity">
    <text evidence="7">Belongs to the gamma-glutamyl phosphate reductase family.</text>
</comment>
<dbReference type="Proteomes" id="UP001302274">
    <property type="component" value="Unassembled WGS sequence"/>
</dbReference>
<evidence type="ECO:0000256" key="5">
    <source>
        <dbReference type="ARBA" id="ARBA00023002"/>
    </source>
</evidence>
<comment type="caution">
    <text evidence="9">The sequence shown here is derived from an EMBL/GenBank/DDBJ whole genome shotgun (WGS) entry which is preliminary data.</text>
</comment>
<accession>A0ABU5VQN5</accession>
<dbReference type="SUPFAM" id="SSF53720">
    <property type="entry name" value="ALDH-like"/>
    <property type="match status" value="1"/>
</dbReference>
<dbReference type="PANTHER" id="PTHR11063:SF8">
    <property type="entry name" value="DELTA-1-PYRROLINE-5-CARBOXYLATE SYNTHASE"/>
    <property type="match status" value="1"/>
</dbReference>
<dbReference type="InterPro" id="IPR012134">
    <property type="entry name" value="Glu-5-SA_DH"/>
</dbReference>
<proteinExistence type="inferred from homology"/>
<evidence type="ECO:0000256" key="3">
    <source>
        <dbReference type="ARBA" id="ARBA00022650"/>
    </source>
</evidence>
<dbReference type="InterPro" id="IPR016163">
    <property type="entry name" value="Ald_DH_C"/>
</dbReference>
<dbReference type="InterPro" id="IPR016161">
    <property type="entry name" value="Ald_DH/histidinol_DH"/>
</dbReference>
<organism evidence="9 10">
    <name type="scientific">Bacteriovorax antarcticus</name>
    <dbReference type="NCBI Taxonomy" id="3088717"/>
    <lineage>
        <taxon>Bacteria</taxon>
        <taxon>Pseudomonadati</taxon>
        <taxon>Bdellovibrionota</taxon>
        <taxon>Bacteriovoracia</taxon>
        <taxon>Bacteriovoracales</taxon>
        <taxon>Bacteriovoracaceae</taxon>
        <taxon>Bacteriovorax</taxon>
    </lineage>
</organism>
<feature type="domain" description="Aldehyde dehydrogenase" evidence="8">
    <location>
        <begin position="34"/>
        <end position="281"/>
    </location>
</feature>
<dbReference type="PROSITE" id="PS01223">
    <property type="entry name" value="PROA"/>
    <property type="match status" value="1"/>
</dbReference>
<keyword evidence="3 7" id="KW-0641">Proline biosynthesis</keyword>
<evidence type="ECO:0000313" key="10">
    <source>
        <dbReference type="Proteomes" id="UP001302274"/>
    </source>
</evidence>
<dbReference type="InterPro" id="IPR020593">
    <property type="entry name" value="G-glutamylP_reductase_CS"/>
</dbReference>
<name>A0ABU5VQN5_9BACT</name>
<dbReference type="CDD" id="cd07079">
    <property type="entry name" value="ALDH_F18-19_ProA-GPR"/>
    <property type="match status" value="1"/>
</dbReference>
<comment type="subcellular location">
    <subcellularLocation>
        <location evidence="7">Cytoplasm</location>
    </subcellularLocation>
</comment>
<dbReference type="InterPro" id="IPR015590">
    <property type="entry name" value="Aldehyde_DH_dom"/>
</dbReference>
<evidence type="ECO:0000256" key="4">
    <source>
        <dbReference type="ARBA" id="ARBA00022857"/>
    </source>
</evidence>
<dbReference type="Gene3D" id="3.40.605.10">
    <property type="entry name" value="Aldehyde Dehydrogenase, Chain A, domain 1"/>
    <property type="match status" value="1"/>
</dbReference>
<evidence type="ECO:0000256" key="6">
    <source>
        <dbReference type="ARBA" id="ARBA00049024"/>
    </source>
</evidence>
<comment type="function">
    <text evidence="7">Catalyzes the NADPH-dependent reduction of L-glutamate 5-phosphate into L-glutamate 5-semialdehyde and phosphate. The product spontaneously undergoes cyclization to form 1-pyrroline-5-carboxylate.</text>
</comment>
<evidence type="ECO:0000256" key="1">
    <source>
        <dbReference type="ARBA" id="ARBA00004985"/>
    </source>
</evidence>
<keyword evidence="5 7" id="KW-0560">Oxidoreductase</keyword>